<name>K1Q0N0_MAGGI</name>
<dbReference type="AlphaFoldDB" id="K1Q0N0"/>
<accession>K1Q0N0</accession>
<gene>
    <name evidence="3" type="ORF">CGI_10023330</name>
</gene>
<dbReference type="EMBL" id="JH816843">
    <property type="protein sequence ID" value="EKC29992.1"/>
    <property type="molecule type" value="Genomic_DNA"/>
</dbReference>
<evidence type="ECO:0000313" key="3">
    <source>
        <dbReference type="EMBL" id="EKC29992.1"/>
    </source>
</evidence>
<evidence type="ECO:0000256" key="1">
    <source>
        <dbReference type="SAM" id="Coils"/>
    </source>
</evidence>
<organism evidence="3">
    <name type="scientific">Magallana gigas</name>
    <name type="common">Pacific oyster</name>
    <name type="synonym">Crassostrea gigas</name>
    <dbReference type="NCBI Taxonomy" id="29159"/>
    <lineage>
        <taxon>Eukaryota</taxon>
        <taxon>Metazoa</taxon>
        <taxon>Spiralia</taxon>
        <taxon>Lophotrochozoa</taxon>
        <taxon>Mollusca</taxon>
        <taxon>Bivalvia</taxon>
        <taxon>Autobranchia</taxon>
        <taxon>Pteriomorphia</taxon>
        <taxon>Ostreida</taxon>
        <taxon>Ostreoidea</taxon>
        <taxon>Ostreidae</taxon>
        <taxon>Magallana</taxon>
    </lineage>
</organism>
<sequence>MAENTSQIKLTPFHKLKRVVSRRSVDNLGSKLSLDKYIQPDDTDNEILSNSNTFKPDYWNISTESPPIWFELKVTPRQLSETGGAKFKLAGKVLGEKSSVSPTALHNENSTKDKLGEHGYDHETEPNGTVDPSKTTPLNFKTFQRANLGKGQIRGRFGTFSDDGWSSHSQQAYEDAEDQDGNTRATEDHVQSCNKFTENYASSIEKVQSFRKRILKCIQSSKDELEELEKEGLRLLMKCGKVNRDAFLKSSPSTLRSLDKNTNVGISVEEYENSFKSMEKVDVKLLMKVLPSHPQHDEIVDLFKL</sequence>
<feature type="compositionally biased region" description="Polar residues" evidence="2">
    <location>
        <begin position="126"/>
        <end position="137"/>
    </location>
</feature>
<reference evidence="3" key="1">
    <citation type="journal article" date="2012" name="Nature">
        <title>The oyster genome reveals stress adaptation and complexity of shell formation.</title>
        <authorList>
            <person name="Zhang G."/>
            <person name="Fang X."/>
            <person name="Guo X."/>
            <person name="Li L."/>
            <person name="Luo R."/>
            <person name="Xu F."/>
            <person name="Yang P."/>
            <person name="Zhang L."/>
            <person name="Wang X."/>
            <person name="Qi H."/>
            <person name="Xiong Z."/>
            <person name="Que H."/>
            <person name="Xie Y."/>
            <person name="Holland P.W."/>
            <person name="Paps J."/>
            <person name="Zhu Y."/>
            <person name="Wu F."/>
            <person name="Chen Y."/>
            <person name="Wang J."/>
            <person name="Peng C."/>
            <person name="Meng J."/>
            <person name="Yang L."/>
            <person name="Liu J."/>
            <person name="Wen B."/>
            <person name="Zhang N."/>
            <person name="Huang Z."/>
            <person name="Zhu Q."/>
            <person name="Feng Y."/>
            <person name="Mount A."/>
            <person name="Hedgecock D."/>
            <person name="Xu Z."/>
            <person name="Liu Y."/>
            <person name="Domazet-Loso T."/>
            <person name="Du Y."/>
            <person name="Sun X."/>
            <person name="Zhang S."/>
            <person name="Liu B."/>
            <person name="Cheng P."/>
            <person name="Jiang X."/>
            <person name="Li J."/>
            <person name="Fan D."/>
            <person name="Wang W."/>
            <person name="Fu W."/>
            <person name="Wang T."/>
            <person name="Wang B."/>
            <person name="Zhang J."/>
            <person name="Peng Z."/>
            <person name="Li Y."/>
            <person name="Li N."/>
            <person name="Wang J."/>
            <person name="Chen M."/>
            <person name="He Y."/>
            <person name="Tan F."/>
            <person name="Song X."/>
            <person name="Zheng Q."/>
            <person name="Huang R."/>
            <person name="Yang H."/>
            <person name="Du X."/>
            <person name="Chen L."/>
            <person name="Yang M."/>
            <person name="Gaffney P.M."/>
            <person name="Wang S."/>
            <person name="Luo L."/>
            <person name="She Z."/>
            <person name="Ming Y."/>
            <person name="Huang W."/>
            <person name="Zhang S."/>
            <person name="Huang B."/>
            <person name="Zhang Y."/>
            <person name="Qu T."/>
            <person name="Ni P."/>
            <person name="Miao G."/>
            <person name="Wang J."/>
            <person name="Wang Q."/>
            <person name="Steinberg C.E."/>
            <person name="Wang H."/>
            <person name="Li N."/>
            <person name="Qian L."/>
            <person name="Zhang G."/>
            <person name="Li Y."/>
            <person name="Yang H."/>
            <person name="Liu X."/>
            <person name="Wang J."/>
            <person name="Yin Y."/>
            <person name="Wang J."/>
        </authorList>
    </citation>
    <scope>NUCLEOTIDE SEQUENCE [LARGE SCALE GENOMIC DNA]</scope>
    <source>
        <strain evidence="3">05x7-T-G4-1.051#20</strain>
    </source>
</reference>
<feature type="compositionally biased region" description="Basic and acidic residues" evidence="2">
    <location>
        <begin position="109"/>
        <end position="125"/>
    </location>
</feature>
<dbReference type="InParanoid" id="K1Q0N0"/>
<feature type="compositionally biased region" description="Polar residues" evidence="2">
    <location>
        <begin position="98"/>
        <end position="108"/>
    </location>
</feature>
<protein>
    <submittedName>
        <fullName evidence="3">Uncharacterized protein</fullName>
    </submittedName>
</protein>
<keyword evidence="1" id="KW-0175">Coiled coil</keyword>
<feature type="region of interest" description="Disordered" evidence="2">
    <location>
        <begin position="98"/>
        <end position="137"/>
    </location>
</feature>
<evidence type="ECO:0000256" key="2">
    <source>
        <dbReference type="SAM" id="MobiDB-lite"/>
    </source>
</evidence>
<proteinExistence type="predicted"/>
<feature type="coiled-coil region" evidence="1">
    <location>
        <begin position="211"/>
        <end position="238"/>
    </location>
</feature>
<dbReference type="HOGENOM" id="CLU_912897_0_0_1"/>